<organism evidence="1 2">
    <name type="scientific">Halogeometricum salsisoli</name>
    <dbReference type="NCBI Taxonomy" id="2950536"/>
    <lineage>
        <taxon>Archaea</taxon>
        <taxon>Methanobacteriati</taxon>
        <taxon>Methanobacteriota</taxon>
        <taxon>Stenosarchaea group</taxon>
        <taxon>Halobacteria</taxon>
        <taxon>Halobacteriales</taxon>
        <taxon>Haloferacaceae</taxon>
        <taxon>Halogeometricum</taxon>
    </lineage>
</organism>
<sequence length="134" mass="15086">MNQTSVLHESPLTALVPLQRVKNKWLVCASRSTVYVDVVEKRIVDVHLNFIEGDNWLVRCTMENGSGSSLGVSIRERRRSILPCPIGDSGHWNSEVDISGDDPEIFTAFEESIQLFAMPDTGRVLVVQEHRRPV</sequence>
<feature type="non-terminal residue" evidence="1">
    <location>
        <position position="134"/>
    </location>
</feature>
<evidence type="ECO:0000313" key="2">
    <source>
        <dbReference type="Proteomes" id="UP001257060"/>
    </source>
</evidence>
<protein>
    <submittedName>
        <fullName evidence="1">Uncharacterized protein</fullName>
    </submittedName>
</protein>
<accession>A0ABU2GKL8</accession>
<reference evidence="1 2" key="1">
    <citation type="submission" date="2022-06" db="EMBL/GenBank/DDBJ databases">
        <title>Halogeometricum sp. a new haloarchaeum isolate from saline soil.</title>
        <authorList>
            <person name="Strakova D."/>
            <person name="Galisteo C."/>
            <person name="Sanchez-Porro C."/>
            <person name="Ventosa A."/>
        </authorList>
    </citation>
    <scope>NUCLEOTIDE SEQUENCE [LARGE SCALE GENOMIC DNA]</scope>
    <source>
        <strain evidence="1 2">S1BR25-6</strain>
    </source>
</reference>
<dbReference type="EMBL" id="JAMQOP010000006">
    <property type="protein sequence ID" value="MDS0301360.1"/>
    <property type="molecule type" value="Genomic_DNA"/>
</dbReference>
<evidence type="ECO:0000313" key="1">
    <source>
        <dbReference type="EMBL" id="MDS0301360.1"/>
    </source>
</evidence>
<keyword evidence="2" id="KW-1185">Reference proteome</keyword>
<comment type="caution">
    <text evidence="1">The sequence shown here is derived from an EMBL/GenBank/DDBJ whole genome shotgun (WGS) entry which is preliminary data.</text>
</comment>
<gene>
    <name evidence="1" type="ORF">NDI76_21745</name>
</gene>
<name>A0ABU2GKL8_9EURY</name>
<proteinExistence type="predicted"/>
<dbReference type="Proteomes" id="UP001257060">
    <property type="component" value="Unassembled WGS sequence"/>
</dbReference>